<dbReference type="GO" id="GO:0005886">
    <property type="term" value="C:plasma membrane"/>
    <property type="evidence" value="ECO:0007669"/>
    <property type="project" value="UniProtKB-SubCell"/>
</dbReference>
<name>A0A5R9GZI6_9PROT</name>
<dbReference type="PANTHER" id="PTHR30625">
    <property type="entry name" value="PROTEIN TOLQ"/>
    <property type="match status" value="1"/>
</dbReference>
<comment type="similarity">
    <text evidence="6">Belongs to the exbB/tolQ family.</text>
</comment>
<evidence type="ECO:0000256" key="5">
    <source>
        <dbReference type="ARBA" id="ARBA00023136"/>
    </source>
</evidence>
<dbReference type="OrthoDB" id="4045at2"/>
<proteinExistence type="inferred from homology"/>
<gene>
    <name evidence="9" type="ORF">FEF65_01080</name>
</gene>
<keyword evidence="2" id="KW-1003">Cell membrane</keyword>
<evidence type="ECO:0000256" key="2">
    <source>
        <dbReference type="ARBA" id="ARBA00022475"/>
    </source>
</evidence>
<dbReference type="InterPro" id="IPR050790">
    <property type="entry name" value="ExbB/TolQ_transport"/>
</dbReference>
<sequence>MEVQVIEFIQQGGTVMYFLLVASILSLTIIFERAWSLRRSVVIPLGVVQQVEASVRDGDVKAAMTFCQNHNTAMSRILWVALANRGVQRSVMKEILEESGRQEVAHLERFVGVLGVIAAIAPLLGLLGTVIGMIEVFQQISLVGVGKADVLAGGISKALNTTAFGLAVAIPSIVGYRFYESRVDRFVLEIEQHAMRFVELLKGERS</sequence>
<feature type="transmembrane region" description="Helical" evidence="7">
    <location>
        <begin position="110"/>
        <end position="134"/>
    </location>
</feature>
<evidence type="ECO:0000313" key="9">
    <source>
        <dbReference type="EMBL" id="TLS69112.1"/>
    </source>
</evidence>
<dbReference type="Pfam" id="PF01618">
    <property type="entry name" value="MotA_ExbB"/>
    <property type="match status" value="1"/>
</dbReference>
<dbReference type="EMBL" id="VBRY01000001">
    <property type="protein sequence ID" value="TLS69112.1"/>
    <property type="molecule type" value="Genomic_DNA"/>
</dbReference>
<keyword evidence="10" id="KW-1185">Reference proteome</keyword>
<keyword evidence="5 7" id="KW-0472">Membrane</keyword>
<dbReference type="RefSeq" id="WP_138237926.1">
    <property type="nucleotide sequence ID" value="NZ_VBRY01000001.1"/>
</dbReference>
<comment type="subcellular location">
    <subcellularLocation>
        <location evidence="1">Cell membrane</location>
        <topology evidence="1">Multi-pass membrane protein</topology>
    </subcellularLocation>
    <subcellularLocation>
        <location evidence="6">Membrane</location>
        <topology evidence="6">Multi-pass membrane protein</topology>
    </subcellularLocation>
</comment>
<reference evidence="9 10" key="1">
    <citation type="journal article" date="2019" name="Appl. Environ. Microbiol.">
        <title>Environmental Evidence and Genomic Insight of Iron-oxidizing Bacteria Preference Towards More Corrosion Resistant Stainless Steel at Higher Salinities.</title>
        <authorList>
            <person name="Garrison C.E."/>
            <person name="Price K.A."/>
            <person name="Field E.K."/>
        </authorList>
    </citation>
    <scope>NUCLEOTIDE SEQUENCE [LARGE SCALE GENOMIC DNA]</scope>
    <source>
        <strain evidence="9 10">P3</strain>
    </source>
</reference>
<organism evidence="9 10">
    <name type="scientific">Mariprofundus erugo</name>
    <dbReference type="NCBI Taxonomy" id="2528639"/>
    <lineage>
        <taxon>Bacteria</taxon>
        <taxon>Pseudomonadati</taxon>
        <taxon>Pseudomonadota</taxon>
        <taxon>Candidatius Mariprofundia</taxon>
        <taxon>Mariprofundales</taxon>
        <taxon>Mariprofundaceae</taxon>
        <taxon>Mariprofundus</taxon>
    </lineage>
</organism>
<keyword evidence="4 7" id="KW-1133">Transmembrane helix</keyword>
<protein>
    <submittedName>
        <fullName evidence="9">MotA/TolQ/ExbB proton channel family protein</fullName>
    </submittedName>
</protein>
<dbReference type="AlphaFoldDB" id="A0A5R9GZI6"/>
<keyword evidence="6" id="KW-0813">Transport</keyword>
<accession>A0A5R9GZI6</accession>
<evidence type="ECO:0000256" key="3">
    <source>
        <dbReference type="ARBA" id="ARBA00022692"/>
    </source>
</evidence>
<evidence type="ECO:0000256" key="7">
    <source>
        <dbReference type="SAM" id="Phobius"/>
    </source>
</evidence>
<dbReference type="InterPro" id="IPR002898">
    <property type="entry name" value="MotA_ExbB_proton_chnl"/>
</dbReference>
<evidence type="ECO:0000256" key="6">
    <source>
        <dbReference type="RuleBase" id="RU004057"/>
    </source>
</evidence>
<feature type="transmembrane region" description="Helical" evidence="7">
    <location>
        <begin position="12"/>
        <end position="31"/>
    </location>
</feature>
<feature type="domain" description="MotA/TolQ/ExbB proton channel" evidence="8">
    <location>
        <begin position="72"/>
        <end position="191"/>
    </location>
</feature>
<feature type="transmembrane region" description="Helical" evidence="7">
    <location>
        <begin position="154"/>
        <end position="176"/>
    </location>
</feature>
<comment type="caution">
    <text evidence="9">The sequence shown here is derived from an EMBL/GenBank/DDBJ whole genome shotgun (WGS) entry which is preliminary data.</text>
</comment>
<evidence type="ECO:0000256" key="4">
    <source>
        <dbReference type="ARBA" id="ARBA00022989"/>
    </source>
</evidence>
<evidence type="ECO:0000259" key="8">
    <source>
        <dbReference type="Pfam" id="PF01618"/>
    </source>
</evidence>
<keyword evidence="6" id="KW-0653">Protein transport</keyword>
<dbReference type="Proteomes" id="UP000306585">
    <property type="component" value="Unassembled WGS sequence"/>
</dbReference>
<evidence type="ECO:0000256" key="1">
    <source>
        <dbReference type="ARBA" id="ARBA00004651"/>
    </source>
</evidence>
<dbReference type="PANTHER" id="PTHR30625:SF11">
    <property type="entry name" value="MOTA_TOLQ_EXBB PROTON CHANNEL DOMAIN-CONTAINING PROTEIN"/>
    <property type="match status" value="1"/>
</dbReference>
<keyword evidence="3 7" id="KW-0812">Transmembrane</keyword>
<dbReference type="GO" id="GO:0017038">
    <property type="term" value="P:protein import"/>
    <property type="evidence" value="ECO:0007669"/>
    <property type="project" value="TreeGrafter"/>
</dbReference>
<evidence type="ECO:0000313" key="10">
    <source>
        <dbReference type="Proteomes" id="UP000306585"/>
    </source>
</evidence>